<dbReference type="AlphaFoldDB" id="A0A4P7W5H1"/>
<proteinExistence type="predicted"/>
<name>A0A4P7W5H1_9BACT</name>
<accession>A0A4P7W5H1</accession>
<gene>
    <name evidence="1" type="ORF">E7747_14185</name>
</gene>
<dbReference type="Proteomes" id="UP000297149">
    <property type="component" value="Chromosome"/>
</dbReference>
<dbReference type="EMBL" id="CP039396">
    <property type="protein sequence ID" value="QCD43317.1"/>
    <property type="molecule type" value="Genomic_DNA"/>
</dbReference>
<protein>
    <submittedName>
        <fullName evidence="1">Uncharacterized protein</fullName>
    </submittedName>
</protein>
<reference evidence="2" key="1">
    <citation type="submission" date="2019-02" db="EMBL/GenBank/DDBJ databases">
        <title>Isolation and identification of novel species under the genus Muribaculum.</title>
        <authorList>
            <person name="Miyake S."/>
            <person name="Ding Y."/>
            <person name="Low A."/>
            <person name="Soh M."/>
            <person name="Seedorf H."/>
        </authorList>
    </citation>
    <scope>NUCLEOTIDE SEQUENCE [LARGE SCALE GENOMIC DNA]</scope>
    <source>
        <strain evidence="2">H5</strain>
    </source>
</reference>
<keyword evidence="2" id="KW-1185">Reference proteome</keyword>
<dbReference type="RefSeq" id="WP_123614525.1">
    <property type="nucleotide sequence ID" value="NZ_CBFGAE010000002.1"/>
</dbReference>
<evidence type="ECO:0000313" key="2">
    <source>
        <dbReference type="Proteomes" id="UP000297149"/>
    </source>
</evidence>
<organism evidence="1 2">
    <name type="scientific">Duncaniella dubosii</name>
    <dbReference type="NCBI Taxonomy" id="2518971"/>
    <lineage>
        <taxon>Bacteria</taxon>
        <taxon>Pseudomonadati</taxon>
        <taxon>Bacteroidota</taxon>
        <taxon>Bacteroidia</taxon>
        <taxon>Bacteroidales</taxon>
        <taxon>Muribaculaceae</taxon>
        <taxon>Duncaniella</taxon>
    </lineage>
</organism>
<sequence length="121" mass="13472">MASNKRLLKKEIRIICGALAGECVVAKLSIPGIDREKLNEIIYELADLQENALRRISISFPQSAKSFSNGHEYRKARSAYFHAAFSKLKAEFNTHVDAIIKNMNAVLPQEQKDANVAALKA</sequence>
<dbReference type="KEGG" id="ddb:E7747_14185"/>
<evidence type="ECO:0000313" key="1">
    <source>
        <dbReference type="EMBL" id="QCD43317.1"/>
    </source>
</evidence>